<dbReference type="EMBL" id="QKKF02024438">
    <property type="protein sequence ID" value="RZF37445.1"/>
    <property type="molecule type" value="Genomic_DNA"/>
</dbReference>
<feature type="region of interest" description="Disordered" evidence="1">
    <location>
        <begin position="93"/>
        <end position="120"/>
    </location>
</feature>
<feature type="compositionally biased region" description="Polar residues" evidence="1">
    <location>
        <begin position="93"/>
        <end position="107"/>
    </location>
</feature>
<organism evidence="2 3">
    <name type="scientific">Laodelphax striatellus</name>
    <name type="common">Small brown planthopper</name>
    <name type="synonym">Delphax striatella</name>
    <dbReference type="NCBI Taxonomy" id="195883"/>
    <lineage>
        <taxon>Eukaryota</taxon>
        <taxon>Metazoa</taxon>
        <taxon>Ecdysozoa</taxon>
        <taxon>Arthropoda</taxon>
        <taxon>Hexapoda</taxon>
        <taxon>Insecta</taxon>
        <taxon>Pterygota</taxon>
        <taxon>Neoptera</taxon>
        <taxon>Paraneoptera</taxon>
        <taxon>Hemiptera</taxon>
        <taxon>Auchenorrhyncha</taxon>
        <taxon>Fulgoroidea</taxon>
        <taxon>Delphacidae</taxon>
        <taxon>Criomorphinae</taxon>
        <taxon>Laodelphax</taxon>
    </lineage>
</organism>
<accession>A0A482WV14</accession>
<protein>
    <submittedName>
        <fullName evidence="2">Uncharacterized protein</fullName>
    </submittedName>
</protein>
<reference evidence="2 3" key="1">
    <citation type="journal article" date="2017" name="Gigascience">
        <title>Genome sequence of the small brown planthopper, Laodelphax striatellus.</title>
        <authorList>
            <person name="Zhu J."/>
            <person name="Jiang F."/>
            <person name="Wang X."/>
            <person name="Yang P."/>
            <person name="Bao Y."/>
            <person name="Zhao W."/>
            <person name="Wang W."/>
            <person name="Lu H."/>
            <person name="Wang Q."/>
            <person name="Cui N."/>
            <person name="Li J."/>
            <person name="Chen X."/>
            <person name="Luo L."/>
            <person name="Yu J."/>
            <person name="Kang L."/>
            <person name="Cui F."/>
        </authorList>
    </citation>
    <scope>NUCLEOTIDE SEQUENCE [LARGE SCALE GENOMIC DNA]</scope>
    <source>
        <strain evidence="2">Lst14</strain>
    </source>
</reference>
<dbReference type="InParanoid" id="A0A482WV14"/>
<feature type="compositionally biased region" description="Basic residues" evidence="1">
    <location>
        <begin position="26"/>
        <end position="55"/>
    </location>
</feature>
<keyword evidence="3" id="KW-1185">Reference proteome</keyword>
<evidence type="ECO:0000313" key="3">
    <source>
        <dbReference type="Proteomes" id="UP000291343"/>
    </source>
</evidence>
<comment type="caution">
    <text evidence="2">The sequence shown here is derived from an EMBL/GenBank/DDBJ whole genome shotgun (WGS) entry which is preliminary data.</text>
</comment>
<dbReference type="AlphaFoldDB" id="A0A482WV14"/>
<evidence type="ECO:0000256" key="1">
    <source>
        <dbReference type="SAM" id="MobiDB-lite"/>
    </source>
</evidence>
<proteinExistence type="predicted"/>
<dbReference type="Proteomes" id="UP000291343">
    <property type="component" value="Unassembled WGS sequence"/>
</dbReference>
<name>A0A482WV14_LAOST</name>
<gene>
    <name evidence="2" type="ORF">LSTR_LSTR015932</name>
</gene>
<evidence type="ECO:0000313" key="2">
    <source>
        <dbReference type="EMBL" id="RZF37445.1"/>
    </source>
</evidence>
<dbReference type="OrthoDB" id="68076at2759"/>
<sequence>MKLDKTEDCTEIATKSEDVEESTAMVKKRKKAEKRHHNHHSDHNHHHHKHHKHHKHDDEKPAVDTSSVVNSNSAMNYSTANSDSVSVVNNTMVDSAPVSNGGQVTSRNNHEGKHQKKKKNATVKALLEEKRLQHTDPNIRLITGTGIPLNNRYFVKLCSVHITGILVESFYMMYKKYFVSVWGTIL</sequence>
<feature type="region of interest" description="Disordered" evidence="1">
    <location>
        <begin position="1"/>
        <end position="66"/>
    </location>
</feature>